<comment type="similarity">
    <text evidence="1 13 14">Belongs to the ATPase B chain family.</text>
</comment>
<evidence type="ECO:0000256" key="6">
    <source>
        <dbReference type="ARBA" id="ARBA00022989"/>
    </source>
</evidence>
<dbReference type="GO" id="GO:0046933">
    <property type="term" value="F:proton-transporting ATP synthase activity, rotational mechanism"/>
    <property type="evidence" value="ECO:0007669"/>
    <property type="project" value="UniProtKB-UniRule"/>
</dbReference>
<comment type="subcellular location">
    <subcellularLocation>
        <location evidence="13">Cell membrane</location>
        <topology evidence="13">Single-pass membrane protein</topology>
    </subcellularLocation>
    <subcellularLocation>
        <location evidence="12">Endomembrane system</location>
        <topology evidence="12">Single-pass membrane protein</topology>
    </subcellularLocation>
</comment>
<sequence>MANAHTLPPASAAVANRLENADKLEGMPHAGTEAKGGAEHHAEPTALGLDATMWVAAAMAILILVALWKGVPKLIGGMLDKQIAAIRTRLAEAEQLRTEAEALRDEYARKLAGVETQAAAMVAHADEEAKALVAKAKSDADELVKRRAKMAEDKIAAAERAAIDQVRARTAEAAAKAAAAIIAQKHDAGADKPLVDSTIAGLSRLN</sequence>
<reference evidence="18" key="2">
    <citation type="submission" date="2016-12" db="EMBL/GenBank/DDBJ databases">
        <title>Whole genome sequencing of Sphingomonas sp. ABOJV.</title>
        <authorList>
            <person name="Conlan S."/>
            <person name="Thomas P.J."/>
            <person name="Mullikin J."/>
            <person name="Palmore T.N."/>
            <person name="Frank K.M."/>
            <person name="Segre J.A."/>
        </authorList>
    </citation>
    <scope>NUCLEOTIDE SEQUENCE [LARGE SCALE GENOMIC DNA]</scope>
    <source>
        <strain evidence="18">ABOJV</strain>
    </source>
</reference>
<evidence type="ECO:0000256" key="12">
    <source>
        <dbReference type="ARBA" id="ARBA00037847"/>
    </source>
</evidence>
<dbReference type="GO" id="GO:0012505">
    <property type="term" value="C:endomembrane system"/>
    <property type="evidence" value="ECO:0007669"/>
    <property type="project" value="UniProtKB-SubCell"/>
</dbReference>
<dbReference type="RefSeq" id="WP_066573548.1">
    <property type="nucleotide sequence ID" value="NZ_CP018820.1"/>
</dbReference>
<accession>A0A1L6JG91</accession>
<dbReference type="GO" id="GO:0046961">
    <property type="term" value="F:proton-transporting ATPase activity, rotational mechanism"/>
    <property type="evidence" value="ECO:0007669"/>
    <property type="project" value="TreeGrafter"/>
</dbReference>
<dbReference type="Pfam" id="PF00430">
    <property type="entry name" value="ATP-synt_B"/>
    <property type="match status" value="1"/>
</dbReference>
<keyword evidence="15" id="KW-0175">Coiled coil</keyword>
<reference evidence="17 19" key="3">
    <citation type="submission" date="2018-07" db="EMBL/GenBank/DDBJ databases">
        <title>Genomic and Epidemiologic Investigation of an Indolent Hospital Outbreak.</title>
        <authorList>
            <person name="Johnson R.C."/>
            <person name="Deming C."/>
            <person name="Conlan S."/>
            <person name="Zellmer C.J."/>
            <person name="Michelin A.V."/>
            <person name="Lee-Lin S."/>
            <person name="Thomas P.J."/>
            <person name="Park M."/>
            <person name="Weingarten R.A."/>
            <person name="Less J."/>
            <person name="Dekker J.P."/>
            <person name="Frank K.M."/>
            <person name="Musser K.A."/>
            <person name="Mcquiston J.R."/>
            <person name="Henderson D.K."/>
            <person name="Lau A.F."/>
            <person name="Palmore T.N."/>
            <person name="Segre J.A."/>
        </authorList>
    </citation>
    <scope>NUCLEOTIDE SEQUENCE [LARGE SCALE GENOMIC DNA]</scope>
    <source>
        <strain evidence="17 19">SK-NIH.Env10_0317</strain>
    </source>
</reference>
<gene>
    <name evidence="13" type="primary">atpF</name>
    <name evidence="16" type="ORF">BRX40_20580</name>
    <name evidence="17" type="ORF">CA257_03175</name>
</gene>
<evidence type="ECO:0000256" key="8">
    <source>
        <dbReference type="ARBA" id="ARBA00023136"/>
    </source>
</evidence>
<dbReference type="Proteomes" id="UP000185161">
    <property type="component" value="Chromosome"/>
</dbReference>
<evidence type="ECO:0000256" key="10">
    <source>
        <dbReference type="ARBA" id="ARBA00025198"/>
    </source>
</evidence>
<name>A0A1L6JG91_9SPHN</name>
<evidence type="ECO:0000256" key="15">
    <source>
        <dbReference type="SAM" id="Coils"/>
    </source>
</evidence>
<evidence type="ECO:0000256" key="4">
    <source>
        <dbReference type="ARBA" id="ARBA00022692"/>
    </source>
</evidence>
<keyword evidence="8 13" id="KW-0472">Membrane</keyword>
<dbReference type="GeneID" id="44134965"/>
<keyword evidence="6 13" id="KW-1133">Transmembrane helix</keyword>
<keyword evidence="5 13" id="KW-0375">Hydrogen ion transport</keyword>
<keyword evidence="4 13" id="KW-0812">Transmembrane</keyword>
<evidence type="ECO:0000256" key="13">
    <source>
        <dbReference type="HAMAP-Rule" id="MF_01398"/>
    </source>
</evidence>
<keyword evidence="9 13" id="KW-0066">ATP synthesis</keyword>
<dbReference type="HAMAP" id="MF_01398">
    <property type="entry name" value="ATP_synth_b_bprime"/>
    <property type="match status" value="1"/>
</dbReference>
<keyword evidence="7 13" id="KW-0406">Ion transport</keyword>
<comment type="function">
    <text evidence="11">Component of the F(0) channel, it forms part of the peripheral stalk, linking F(1) to F(0). The b'-subunit is a diverged and duplicated form of b found in plants and photosynthetic bacteria.</text>
</comment>
<protein>
    <recommendedName>
        <fullName evidence="13">ATP synthase subunit b</fullName>
    </recommendedName>
    <alternativeName>
        <fullName evidence="13">ATP synthase F(0) sector subunit b</fullName>
    </alternativeName>
    <alternativeName>
        <fullName evidence="13">ATPase subunit I</fullName>
    </alternativeName>
    <alternativeName>
        <fullName evidence="13">F-type ATPase subunit b</fullName>
        <shortName evidence="13">F-ATPase subunit b</shortName>
    </alternativeName>
</protein>
<dbReference type="PANTHER" id="PTHR33445:SF1">
    <property type="entry name" value="ATP SYNTHASE SUBUNIT B"/>
    <property type="match status" value="1"/>
</dbReference>
<dbReference type="AlphaFoldDB" id="A0A1L6JG91"/>
<evidence type="ECO:0000256" key="7">
    <source>
        <dbReference type="ARBA" id="ARBA00023065"/>
    </source>
</evidence>
<organism evidence="16 18">
    <name type="scientific">Sphingomonas koreensis</name>
    <dbReference type="NCBI Taxonomy" id="93064"/>
    <lineage>
        <taxon>Bacteria</taxon>
        <taxon>Pseudomonadati</taxon>
        <taxon>Pseudomonadota</taxon>
        <taxon>Alphaproteobacteria</taxon>
        <taxon>Sphingomonadales</taxon>
        <taxon>Sphingomonadaceae</taxon>
        <taxon>Sphingomonas</taxon>
    </lineage>
</organism>
<evidence type="ECO:0000256" key="11">
    <source>
        <dbReference type="ARBA" id="ARBA00025614"/>
    </source>
</evidence>
<keyword evidence="3 13" id="KW-0138">CF(0)</keyword>
<feature type="coiled-coil region" evidence="15">
    <location>
        <begin position="83"/>
        <end position="153"/>
    </location>
</feature>
<dbReference type="GO" id="GO:0045259">
    <property type="term" value="C:proton-transporting ATP synthase complex"/>
    <property type="evidence" value="ECO:0007669"/>
    <property type="project" value="UniProtKB-KW"/>
</dbReference>
<keyword evidence="13" id="KW-1003">Cell membrane</keyword>
<feature type="transmembrane region" description="Helical" evidence="13">
    <location>
        <begin position="51"/>
        <end position="71"/>
    </location>
</feature>
<keyword evidence="18" id="KW-1185">Reference proteome</keyword>
<dbReference type="PANTHER" id="PTHR33445">
    <property type="entry name" value="ATP SYNTHASE SUBUNIT B', CHLOROPLASTIC"/>
    <property type="match status" value="1"/>
</dbReference>
<comment type="function">
    <text evidence="10 13">F(1)F(0) ATP synthase produces ATP from ADP in the presence of a proton or sodium gradient. F-type ATPases consist of two structural domains, F(1) containing the extramembraneous catalytic core and F(0) containing the membrane proton channel, linked together by a central stalk and a peripheral stalk. During catalysis, ATP synthesis in the catalytic domain of F(1) is coupled via a rotary mechanism of the central stalk subunits to proton translocation.</text>
</comment>
<evidence type="ECO:0000313" key="16">
    <source>
        <dbReference type="EMBL" id="APR54500.1"/>
    </source>
</evidence>
<dbReference type="OrthoDB" id="7391503at2"/>
<dbReference type="CDD" id="cd06503">
    <property type="entry name" value="ATP-synt_Fo_b"/>
    <property type="match status" value="1"/>
</dbReference>
<dbReference type="Proteomes" id="UP000286681">
    <property type="component" value="Unassembled WGS sequence"/>
</dbReference>
<dbReference type="InterPro" id="IPR050059">
    <property type="entry name" value="ATP_synthase_B_chain"/>
</dbReference>
<evidence type="ECO:0000256" key="3">
    <source>
        <dbReference type="ARBA" id="ARBA00022547"/>
    </source>
</evidence>
<evidence type="ECO:0000313" key="17">
    <source>
        <dbReference type="EMBL" id="RSV07015.1"/>
    </source>
</evidence>
<dbReference type="InterPro" id="IPR002146">
    <property type="entry name" value="ATP_synth_b/b'su_bac/chlpt"/>
</dbReference>
<evidence type="ECO:0000313" key="19">
    <source>
        <dbReference type="Proteomes" id="UP000286681"/>
    </source>
</evidence>
<evidence type="ECO:0000313" key="18">
    <source>
        <dbReference type="Proteomes" id="UP000185161"/>
    </source>
</evidence>
<dbReference type="GO" id="GO:0005886">
    <property type="term" value="C:plasma membrane"/>
    <property type="evidence" value="ECO:0007669"/>
    <property type="project" value="UniProtKB-SubCell"/>
</dbReference>
<evidence type="ECO:0000256" key="14">
    <source>
        <dbReference type="RuleBase" id="RU003848"/>
    </source>
</evidence>
<dbReference type="EMBL" id="QQWO01000002">
    <property type="protein sequence ID" value="RSV07015.1"/>
    <property type="molecule type" value="Genomic_DNA"/>
</dbReference>
<proteinExistence type="inferred from homology"/>
<dbReference type="EMBL" id="CP018820">
    <property type="protein sequence ID" value="APR54500.1"/>
    <property type="molecule type" value="Genomic_DNA"/>
</dbReference>
<evidence type="ECO:0000256" key="5">
    <source>
        <dbReference type="ARBA" id="ARBA00022781"/>
    </source>
</evidence>
<reference evidence="16" key="1">
    <citation type="submission" date="2016-12" db="EMBL/GenBank/DDBJ databases">
        <title>Whole genome sequencing of Sphingomonas koreensis.</title>
        <authorList>
            <person name="Conlan S."/>
            <person name="Thomas P.J."/>
            <person name="Mullikin J."/>
            <person name="Palmore T.N."/>
            <person name="Frank K.M."/>
            <person name="Segre J.A."/>
        </authorList>
    </citation>
    <scope>NUCLEOTIDE SEQUENCE</scope>
    <source>
        <strain evidence="16">ABOJV</strain>
    </source>
</reference>
<evidence type="ECO:0000256" key="1">
    <source>
        <dbReference type="ARBA" id="ARBA00005513"/>
    </source>
</evidence>
<evidence type="ECO:0000256" key="9">
    <source>
        <dbReference type="ARBA" id="ARBA00023310"/>
    </source>
</evidence>
<dbReference type="KEGG" id="skr:BRX40_20580"/>
<comment type="subunit">
    <text evidence="13">F-type ATPases have 2 components, F(1) - the catalytic core - and F(0) - the membrane proton channel. F(1) has five subunits: alpha(3), beta(3), gamma(1), delta(1), epsilon(1). F(0) has three main subunits: a(1), b(2) and c(10-14). The alpha and beta chains form an alternating ring which encloses part of the gamma chain. F(1) is attached to F(0) by a central stalk formed by the gamma and epsilon chains, while a peripheral stalk is formed by the delta and b chains.</text>
</comment>
<keyword evidence="2 13" id="KW-0813">Transport</keyword>
<dbReference type="STRING" id="93064.BRX40_20580"/>
<evidence type="ECO:0000256" key="2">
    <source>
        <dbReference type="ARBA" id="ARBA00022448"/>
    </source>
</evidence>